<comment type="similarity">
    <text evidence="1">Belongs to the peptidase M20A family.</text>
</comment>
<gene>
    <name evidence="8" type="ORF">B4915_13005</name>
</gene>
<evidence type="ECO:0000256" key="1">
    <source>
        <dbReference type="ARBA" id="ARBA00006247"/>
    </source>
</evidence>
<dbReference type="GO" id="GO:0046872">
    <property type="term" value="F:metal ion binding"/>
    <property type="evidence" value="ECO:0007669"/>
    <property type="project" value="UniProtKB-KW"/>
</dbReference>
<sequence length="491" mass="52373">MRETRGERTAARGATADGRETAAGTDREASGAAERLSRMIQLPTVSAEIEERGHEPFERFIALLAELYPLTHARLHRERITDLGLLLRWPGADPGLDPAVLMAHFDVVPVDERDDWSYPPFAGRIAPGGDGTYASRPRRRAKDDGASGSRDDRFVYGRGALDDKGPLLVIMEAVEGLLAEGFTPARDVYLSFGGNEETFGGAARAIAATFRERGIRPWLVLDEGGAVVDAPLPLVRGRAAMVGVGEKGTLTLRLSASGEGGHASAPPRLTAAGRVSRAVARLTPNAFPARTPAAVTRMIELLAGRSRGAGRLLYRVLAASPWLTARLFVRLGGEPAALVRTTVAPTMLAGGTAANVLPSQASATVNLRIALGGTVTGTVRRVRRRIADRRVSVEVLSGDEPSPESPTDTAQFALIADAVARSHPDALTVPYVMMAATDARHFHPFTTACYRFAPLAMSAELRATIHGVDERVAVSELARGEAFHRALLQAL</sequence>
<feature type="region of interest" description="Disordered" evidence="6">
    <location>
        <begin position="1"/>
        <end position="34"/>
    </location>
</feature>
<keyword evidence="9" id="KW-1185">Reference proteome</keyword>
<dbReference type="Pfam" id="PF07687">
    <property type="entry name" value="M20_dimer"/>
    <property type="match status" value="1"/>
</dbReference>
<dbReference type="PANTHER" id="PTHR45962">
    <property type="entry name" value="N-FATTY-ACYL-AMINO ACID SYNTHASE/HYDROLASE PM20D1"/>
    <property type="match status" value="1"/>
</dbReference>
<dbReference type="InterPro" id="IPR047177">
    <property type="entry name" value="Pept_M20A"/>
</dbReference>
<dbReference type="InterPro" id="IPR011650">
    <property type="entry name" value="Peptidase_M20_dimer"/>
</dbReference>
<dbReference type="AlphaFoldDB" id="A0A2S9QL37"/>
<keyword evidence="4" id="KW-0378">Hydrolase</keyword>
<keyword evidence="2" id="KW-0645">Protease</keyword>
<organism evidence="8 9">
    <name type="scientific">Leucobacter massiliensis</name>
    <dbReference type="NCBI Taxonomy" id="1686285"/>
    <lineage>
        <taxon>Bacteria</taxon>
        <taxon>Bacillati</taxon>
        <taxon>Actinomycetota</taxon>
        <taxon>Actinomycetes</taxon>
        <taxon>Micrococcales</taxon>
        <taxon>Microbacteriaceae</taxon>
        <taxon>Leucobacter</taxon>
    </lineage>
</organism>
<dbReference type="OrthoDB" id="3665926at2"/>
<dbReference type="Gene3D" id="3.40.630.10">
    <property type="entry name" value="Zn peptidases"/>
    <property type="match status" value="1"/>
</dbReference>
<evidence type="ECO:0000313" key="8">
    <source>
        <dbReference type="EMBL" id="PRI10301.1"/>
    </source>
</evidence>
<dbReference type="RefSeq" id="WP_105806239.1">
    <property type="nucleotide sequence ID" value="NZ_MWZD01000022.1"/>
</dbReference>
<feature type="compositionally biased region" description="Basic and acidic residues" evidence="6">
    <location>
        <begin position="1"/>
        <end position="10"/>
    </location>
</feature>
<comment type="caution">
    <text evidence="8">The sequence shown here is derived from an EMBL/GenBank/DDBJ whole genome shotgun (WGS) entry which is preliminary data.</text>
</comment>
<dbReference type="Proteomes" id="UP000238650">
    <property type="component" value="Unassembled WGS sequence"/>
</dbReference>
<dbReference type="EMBL" id="MWZD01000022">
    <property type="protein sequence ID" value="PRI10301.1"/>
    <property type="molecule type" value="Genomic_DNA"/>
</dbReference>
<dbReference type="GO" id="GO:0006508">
    <property type="term" value="P:proteolysis"/>
    <property type="evidence" value="ECO:0007669"/>
    <property type="project" value="UniProtKB-KW"/>
</dbReference>
<name>A0A2S9QL37_9MICO</name>
<keyword evidence="3" id="KW-0479">Metal-binding</keyword>
<reference evidence="8 9" key="1">
    <citation type="journal article" date="2017" name="New Microbes New Infect">
        <title>Genome sequence of 'Leucobacter massiliensis' sp. nov. isolated from human pharynx after travel to the 2014 Hajj.</title>
        <authorList>
            <person name="Leangapichart T."/>
            <person name="Gautret P."/>
            <person name="Nguyen T.T."/>
            <person name="Armstrong N."/>
            <person name="Rolain J.M."/>
        </authorList>
    </citation>
    <scope>NUCLEOTIDE SEQUENCE [LARGE SCALE GENOMIC DNA]</scope>
    <source>
        <strain evidence="8 9">122RC15</strain>
    </source>
</reference>
<dbReference type="Gene3D" id="1.10.150.900">
    <property type="match status" value="1"/>
</dbReference>
<evidence type="ECO:0000259" key="7">
    <source>
        <dbReference type="Pfam" id="PF07687"/>
    </source>
</evidence>
<dbReference type="Pfam" id="PF01546">
    <property type="entry name" value="Peptidase_M20"/>
    <property type="match status" value="1"/>
</dbReference>
<proteinExistence type="inferred from homology"/>
<dbReference type="SUPFAM" id="SSF53187">
    <property type="entry name" value="Zn-dependent exopeptidases"/>
    <property type="match status" value="1"/>
</dbReference>
<dbReference type="Gene3D" id="3.30.70.360">
    <property type="match status" value="1"/>
</dbReference>
<evidence type="ECO:0000256" key="4">
    <source>
        <dbReference type="ARBA" id="ARBA00022801"/>
    </source>
</evidence>
<evidence type="ECO:0000256" key="3">
    <source>
        <dbReference type="ARBA" id="ARBA00022723"/>
    </source>
</evidence>
<protein>
    <recommendedName>
        <fullName evidence="7">Peptidase M20 dimerisation domain-containing protein</fullName>
    </recommendedName>
</protein>
<dbReference type="SUPFAM" id="SSF55031">
    <property type="entry name" value="Bacterial exopeptidase dimerisation domain"/>
    <property type="match status" value="1"/>
</dbReference>
<dbReference type="GO" id="GO:0008233">
    <property type="term" value="F:peptidase activity"/>
    <property type="evidence" value="ECO:0007669"/>
    <property type="project" value="UniProtKB-KW"/>
</dbReference>
<evidence type="ECO:0000256" key="2">
    <source>
        <dbReference type="ARBA" id="ARBA00022670"/>
    </source>
</evidence>
<dbReference type="InterPro" id="IPR036264">
    <property type="entry name" value="Bact_exopeptidase_dim_dom"/>
</dbReference>
<dbReference type="PANTHER" id="PTHR45962:SF1">
    <property type="entry name" value="N-FATTY-ACYL-AMINO ACID SYNTHASE_HYDROLASE PM20D1"/>
    <property type="match status" value="1"/>
</dbReference>
<feature type="compositionally biased region" description="Basic and acidic residues" evidence="6">
    <location>
        <begin position="17"/>
        <end position="29"/>
    </location>
</feature>
<keyword evidence="5" id="KW-0862">Zinc</keyword>
<feature type="region of interest" description="Disordered" evidence="6">
    <location>
        <begin position="119"/>
        <end position="149"/>
    </location>
</feature>
<evidence type="ECO:0000256" key="6">
    <source>
        <dbReference type="SAM" id="MobiDB-lite"/>
    </source>
</evidence>
<dbReference type="InterPro" id="IPR002933">
    <property type="entry name" value="Peptidase_M20"/>
</dbReference>
<evidence type="ECO:0000313" key="9">
    <source>
        <dbReference type="Proteomes" id="UP000238650"/>
    </source>
</evidence>
<accession>A0A2S9QL37</accession>
<evidence type="ECO:0000256" key="5">
    <source>
        <dbReference type="ARBA" id="ARBA00022833"/>
    </source>
</evidence>
<feature type="domain" description="Peptidase M20 dimerisation" evidence="7">
    <location>
        <begin position="244"/>
        <end position="388"/>
    </location>
</feature>